<evidence type="ECO:0000256" key="15">
    <source>
        <dbReference type="ARBA" id="ARBA00049551"/>
    </source>
</evidence>
<geneLocation type="mitochondrion" evidence="17"/>
<dbReference type="PANTHER" id="PTHR11435:SF1">
    <property type="entry name" value="NADH-UBIQUINONE OXIDOREDUCTASE CHAIN 6"/>
    <property type="match status" value="1"/>
</dbReference>
<proteinExistence type="inferred from homology"/>
<evidence type="ECO:0000256" key="2">
    <source>
        <dbReference type="ARBA" id="ARBA00005698"/>
    </source>
</evidence>
<name>A0A345UDZ9_9CRUS</name>
<evidence type="ECO:0000256" key="9">
    <source>
        <dbReference type="ARBA" id="ARBA00022982"/>
    </source>
</evidence>
<keyword evidence="11" id="KW-0520">NAD</keyword>
<dbReference type="InterPro" id="IPR050269">
    <property type="entry name" value="ComplexI_Subunit6"/>
</dbReference>
<keyword evidence="13 16" id="KW-0472">Membrane</keyword>
<evidence type="ECO:0000256" key="3">
    <source>
        <dbReference type="ARBA" id="ARBA00012944"/>
    </source>
</evidence>
<keyword evidence="8" id="KW-1278">Translocase</keyword>
<feature type="transmembrane region" description="Helical" evidence="16">
    <location>
        <begin position="21"/>
        <end position="43"/>
    </location>
</feature>
<comment type="catalytic activity">
    <reaction evidence="15">
        <text>a ubiquinone + NADH + 5 H(+)(in) = a ubiquinol + NAD(+) + 4 H(+)(out)</text>
        <dbReference type="Rhea" id="RHEA:29091"/>
        <dbReference type="Rhea" id="RHEA-COMP:9565"/>
        <dbReference type="Rhea" id="RHEA-COMP:9566"/>
        <dbReference type="ChEBI" id="CHEBI:15378"/>
        <dbReference type="ChEBI" id="CHEBI:16389"/>
        <dbReference type="ChEBI" id="CHEBI:17976"/>
        <dbReference type="ChEBI" id="CHEBI:57540"/>
        <dbReference type="ChEBI" id="CHEBI:57945"/>
        <dbReference type="EC" id="7.1.1.2"/>
    </reaction>
</comment>
<evidence type="ECO:0000256" key="1">
    <source>
        <dbReference type="ARBA" id="ARBA00004225"/>
    </source>
</evidence>
<dbReference type="PANTHER" id="PTHR11435">
    <property type="entry name" value="NADH UBIQUINONE OXIDOREDUCTASE SUBUNIT ND6"/>
    <property type="match status" value="1"/>
</dbReference>
<evidence type="ECO:0000313" key="17">
    <source>
        <dbReference type="EMBL" id="AXI98685.1"/>
    </source>
</evidence>
<evidence type="ECO:0000256" key="8">
    <source>
        <dbReference type="ARBA" id="ARBA00022967"/>
    </source>
</evidence>
<reference evidence="17" key="1">
    <citation type="journal article" date="2018" name="Mol. Phylogenet. Evol.">
        <title>Species delimitation and mitogenome phylogenetics in the subterranean genus Pseudoniphargus (Crustacea: Amphipoda).</title>
        <authorList>
            <person name="Stokkan M."/>
            <person name="Jurado-Rivera J.A."/>
            <person name="Oromi P."/>
            <person name="Juan C."/>
            <person name="Jaume D."/>
            <person name="Pons J."/>
        </authorList>
    </citation>
    <scope>NUCLEOTIDE SEQUENCE</scope>
</reference>
<dbReference type="AlphaFoldDB" id="A0A345UDZ9"/>
<keyword evidence="5" id="KW-0813">Transport</keyword>
<protein>
    <recommendedName>
        <fullName evidence="4">NADH-ubiquinone oxidoreductase chain 6</fullName>
        <ecNumber evidence="3">7.1.1.2</ecNumber>
    </recommendedName>
    <alternativeName>
        <fullName evidence="14">NADH dehydrogenase subunit 6</fullName>
    </alternativeName>
</protein>
<keyword evidence="12 17" id="KW-0496">Mitochondrion</keyword>
<evidence type="ECO:0000256" key="14">
    <source>
        <dbReference type="ARBA" id="ARBA00031019"/>
    </source>
</evidence>
<evidence type="ECO:0000256" key="16">
    <source>
        <dbReference type="SAM" id="Phobius"/>
    </source>
</evidence>
<dbReference type="EMBL" id="MH592135">
    <property type="protein sequence ID" value="AXI98685.1"/>
    <property type="molecule type" value="Genomic_DNA"/>
</dbReference>
<evidence type="ECO:0000256" key="10">
    <source>
        <dbReference type="ARBA" id="ARBA00022989"/>
    </source>
</evidence>
<feature type="transmembrane region" description="Helical" evidence="16">
    <location>
        <begin position="83"/>
        <end position="102"/>
    </location>
</feature>
<evidence type="ECO:0000256" key="11">
    <source>
        <dbReference type="ARBA" id="ARBA00023027"/>
    </source>
</evidence>
<evidence type="ECO:0000256" key="6">
    <source>
        <dbReference type="ARBA" id="ARBA00022660"/>
    </source>
</evidence>
<organism evidence="17">
    <name type="scientific">Pseudoniphargus pityusensis</name>
    <dbReference type="NCBI Taxonomy" id="2211525"/>
    <lineage>
        <taxon>Eukaryota</taxon>
        <taxon>Metazoa</taxon>
        <taxon>Ecdysozoa</taxon>
        <taxon>Arthropoda</taxon>
        <taxon>Crustacea</taxon>
        <taxon>Multicrustacea</taxon>
        <taxon>Malacostraca</taxon>
        <taxon>Eumalacostraca</taxon>
        <taxon>Peracarida</taxon>
        <taxon>Amphipoda</taxon>
        <taxon>Senticaudata</taxon>
        <taxon>Gammarida</taxon>
        <taxon>Crangonyctidira</taxon>
        <taxon>Allocrangonyctoidea</taxon>
        <taxon>Allocrangonyctidae</taxon>
        <taxon>Pseudoniphargus</taxon>
    </lineage>
</organism>
<keyword evidence="7 16" id="KW-0812">Transmembrane</keyword>
<accession>A0A345UDZ9</accession>
<sequence>MTTFFSACSMILSLMFLLESSPLFLSVMIILQTITLALIITLYTMSSWFSFMLLMIYLSGMMIIFIYVSSMASNEFFRFNTRLLPLMTILSFTFILLIYTSISFKPAESLNFMDLNLTQISTLKTMKMYSSSLFTMTILLIIYLLLAMIMVVKNSSFSEGPMRSAK</sequence>
<evidence type="ECO:0000256" key="13">
    <source>
        <dbReference type="ARBA" id="ARBA00023136"/>
    </source>
</evidence>
<keyword evidence="6" id="KW-0679">Respiratory chain</keyword>
<gene>
    <name evidence="17" type="primary">nad6</name>
</gene>
<dbReference type="EC" id="7.1.1.2" evidence="3"/>
<evidence type="ECO:0000256" key="7">
    <source>
        <dbReference type="ARBA" id="ARBA00022692"/>
    </source>
</evidence>
<dbReference type="GO" id="GO:0008137">
    <property type="term" value="F:NADH dehydrogenase (ubiquinone) activity"/>
    <property type="evidence" value="ECO:0007669"/>
    <property type="project" value="UniProtKB-EC"/>
</dbReference>
<comment type="similarity">
    <text evidence="2">Belongs to the complex I subunit 6 family.</text>
</comment>
<feature type="transmembrane region" description="Helical" evidence="16">
    <location>
        <begin position="49"/>
        <end position="71"/>
    </location>
</feature>
<comment type="subcellular location">
    <subcellularLocation>
        <location evidence="1">Mitochondrion membrane</location>
        <topology evidence="1">Multi-pass membrane protein</topology>
    </subcellularLocation>
</comment>
<dbReference type="GO" id="GO:0031966">
    <property type="term" value="C:mitochondrial membrane"/>
    <property type="evidence" value="ECO:0007669"/>
    <property type="project" value="UniProtKB-SubCell"/>
</dbReference>
<evidence type="ECO:0000256" key="5">
    <source>
        <dbReference type="ARBA" id="ARBA00022448"/>
    </source>
</evidence>
<keyword evidence="9" id="KW-0249">Electron transport</keyword>
<evidence type="ECO:0000256" key="4">
    <source>
        <dbReference type="ARBA" id="ARBA00021095"/>
    </source>
</evidence>
<keyword evidence="10 16" id="KW-1133">Transmembrane helix</keyword>
<feature type="transmembrane region" description="Helical" evidence="16">
    <location>
        <begin position="133"/>
        <end position="152"/>
    </location>
</feature>
<evidence type="ECO:0000256" key="12">
    <source>
        <dbReference type="ARBA" id="ARBA00023128"/>
    </source>
</evidence>